<dbReference type="AlphaFoldDB" id="A0A818RAQ2"/>
<reference evidence="2" key="1">
    <citation type="submission" date="2021-02" db="EMBL/GenBank/DDBJ databases">
        <authorList>
            <person name="Nowell W R."/>
        </authorList>
    </citation>
    <scope>NUCLEOTIDE SEQUENCE</scope>
</reference>
<dbReference type="EMBL" id="CAJNOG010000160">
    <property type="protein sequence ID" value="CAF1023921.1"/>
    <property type="molecule type" value="Genomic_DNA"/>
</dbReference>
<comment type="caution">
    <text evidence="2">The sequence shown here is derived from an EMBL/GenBank/DDBJ whole genome shotgun (WGS) entry which is preliminary data.</text>
</comment>
<proteinExistence type="predicted"/>
<dbReference type="EMBL" id="CAJOAZ010000437">
    <property type="protein sequence ID" value="CAF3648506.1"/>
    <property type="molecule type" value="Genomic_DNA"/>
</dbReference>
<gene>
    <name evidence="1" type="ORF">JYZ213_LOCUS17221</name>
    <name evidence="2" type="ORF">OXD698_LOCUS8882</name>
</gene>
<evidence type="ECO:0000313" key="1">
    <source>
        <dbReference type="EMBL" id="CAF1023921.1"/>
    </source>
</evidence>
<evidence type="ECO:0000313" key="2">
    <source>
        <dbReference type="EMBL" id="CAF3648506.1"/>
    </source>
</evidence>
<name>A0A818RAQ2_9BILA</name>
<evidence type="ECO:0000313" key="3">
    <source>
        <dbReference type="Proteomes" id="UP000663844"/>
    </source>
</evidence>
<dbReference type="Proteomes" id="UP000663844">
    <property type="component" value="Unassembled WGS sequence"/>
</dbReference>
<sequence>MIKIIIYEYGFFVLNYLEKYGDFRERLQIIQNDQQCIAQFQLPQLKQRSLSEVKKKDRPLLPVEYYCKDKLEKLIQSEDFPNNIFQTDTISRSLIESNENNEGSTMQSLANKIRKSEINTNSSHNPYRQHLERLRKADKMQSDKFDSKVTKIHIQNFLSFFHSLDDTTSIIDENLLTSLFSVDNHLSSSIYIPTNIHQLNTVPKTILHSLKTTPHNKQIHNKVLSNKFKDSTDQNNELNLKLINTYTIKAFKEYLIHHDKSTRLPKLFHDIDRLHQN</sequence>
<dbReference type="Proteomes" id="UP000663845">
    <property type="component" value="Unassembled WGS sequence"/>
</dbReference>
<organism evidence="2 3">
    <name type="scientific">Adineta steineri</name>
    <dbReference type="NCBI Taxonomy" id="433720"/>
    <lineage>
        <taxon>Eukaryota</taxon>
        <taxon>Metazoa</taxon>
        <taxon>Spiralia</taxon>
        <taxon>Gnathifera</taxon>
        <taxon>Rotifera</taxon>
        <taxon>Eurotatoria</taxon>
        <taxon>Bdelloidea</taxon>
        <taxon>Adinetida</taxon>
        <taxon>Adinetidae</taxon>
        <taxon>Adineta</taxon>
    </lineage>
</organism>
<protein>
    <submittedName>
        <fullName evidence="2">Uncharacterized protein</fullName>
    </submittedName>
</protein>
<accession>A0A818RAQ2</accession>